<dbReference type="InterPro" id="IPR029044">
    <property type="entry name" value="Nucleotide-diphossugar_trans"/>
</dbReference>
<dbReference type="EMBL" id="BFEA01000054">
    <property type="protein sequence ID" value="GBG64785.1"/>
    <property type="molecule type" value="Genomic_DNA"/>
</dbReference>
<dbReference type="InterPro" id="IPR051981">
    <property type="entry name" value="Glycosyltransf_32"/>
</dbReference>
<evidence type="ECO:0000256" key="3">
    <source>
        <dbReference type="ARBA" id="ARBA00022676"/>
    </source>
</evidence>
<comment type="similarity">
    <text evidence="2">Belongs to the glycosyltransferase 32 family.</text>
</comment>
<keyword evidence="5" id="KW-0333">Golgi apparatus</keyword>
<keyword evidence="8" id="KW-0732">Signal</keyword>
<feature type="chain" id="PRO_5017368030" description="Alpha 1,4-glycosyltransferase domain-containing protein" evidence="8">
    <location>
        <begin position="20"/>
        <end position="591"/>
    </location>
</feature>
<feature type="compositionally biased region" description="Low complexity" evidence="7">
    <location>
        <begin position="110"/>
        <end position="121"/>
    </location>
</feature>
<reference evidence="10 11" key="1">
    <citation type="journal article" date="2018" name="Cell">
        <title>The Chara Genome: Secondary Complexity and Implications for Plant Terrestrialization.</title>
        <authorList>
            <person name="Nishiyama T."/>
            <person name="Sakayama H."/>
            <person name="Vries J.D."/>
            <person name="Buschmann H."/>
            <person name="Saint-Marcoux D."/>
            <person name="Ullrich K.K."/>
            <person name="Haas F.B."/>
            <person name="Vanderstraeten L."/>
            <person name="Becker D."/>
            <person name="Lang D."/>
            <person name="Vosolsobe S."/>
            <person name="Rombauts S."/>
            <person name="Wilhelmsson P.K.I."/>
            <person name="Janitza P."/>
            <person name="Kern R."/>
            <person name="Heyl A."/>
            <person name="Rumpler F."/>
            <person name="Villalobos L.I.A.C."/>
            <person name="Clay J.M."/>
            <person name="Skokan R."/>
            <person name="Toyoda A."/>
            <person name="Suzuki Y."/>
            <person name="Kagoshima H."/>
            <person name="Schijlen E."/>
            <person name="Tajeshwar N."/>
            <person name="Catarino B."/>
            <person name="Hetherington A.J."/>
            <person name="Saltykova A."/>
            <person name="Bonnot C."/>
            <person name="Breuninger H."/>
            <person name="Symeonidi A."/>
            <person name="Radhakrishnan G.V."/>
            <person name="Van Nieuwerburgh F."/>
            <person name="Deforce D."/>
            <person name="Chang C."/>
            <person name="Karol K.G."/>
            <person name="Hedrich R."/>
            <person name="Ulvskov P."/>
            <person name="Glockner G."/>
            <person name="Delwiche C.F."/>
            <person name="Petrasek J."/>
            <person name="Van de Peer Y."/>
            <person name="Friml J."/>
            <person name="Beilby M."/>
            <person name="Dolan L."/>
            <person name="Kohara Y."/>
            <person name="Sugano S."/>
            <person name="Fujiyama A."/>
            <person name="Delaux P.-M."/>
            <person name="Quint M."/>
            <person name="TheiBen G."/>
            <person name="Hagemann M."/>
            <person name="Harholt J."/>
            <person name="Dunand C."/>
            <person name="Zachgo S."/>
            <person name="Langdale J."/>
            <person name="Maumus F."/>
            <person name="Straeten D.V.D."/>
            <person name="Gould S.B."/>
            <person name="Rensing S.A."/>
        </authorList>
    </citation>
    <scope>NUCLEOTIDE SEQUENCE [LARGE SCALE GENOMIC DNA]</scope>
    <source>
        <strain evidence="10 11">S276</strain>
    </source>
</reference>
<feature type="domain" description="Alpha 1,4-glycosyltransferase" evidence="9">
    <location>
        <begin position="512"/>
        <end position="588"/>
    </location>
</feature>
<evidence type="ECO:0000313" key="10">
    <source>
        <dbReference type="EMBL" id="GBG64785.1"/>
    </source>
</evidence>
<keyword evidence="6" id="KW-0472">Membrane</keyword>
<evidence type="ECO:0000256" key="1">
    <source>
        <dbReference type="ARBA" id="ARBA00004323"/>
    </source>
</evidence>
<evidence type="ECO:0000256" key="8">
    <source>
        <dbReference type="SAM" id="SignalP"/>
    </source>
</evidence>
<dbReference type="PANTHER" id="PTHR12042:SF21">
    <property type="entry name" value="ALPHA1,4-GALACTOSYLTRANSFERASE 1-RELATED"/>
    <property type="match status" value="1"/>
</dbReference>
<dbReference type="GO" id="GO:0016758">
    <property type="term" value="F:hexosyltransferase activity"/>
    <property type="evidence" value="ECO:0007669"/>
    <property type="project" value="TreeGrafter"/>
</dbReference>
<dbReference type="GO" id="GO:0006688">
    <property type="term" value="P:glycosphingolipid biosynthetic process"/>
    <property type="evidence" value="ECO:0007669"/>
    <property type="project" value="TreeGrafter"/>
</dbReference>
<feature type="compositionally biased region" description="Gly residues" evidence="7">
    <location>
        <begin position="122"/>
        <end position="134"/>
    </location>
</feature>
<evidence type="ECO:0000256" key="5">
    <source>
        <dbReference type="ARBA" id="ARBA00023034"/>
    </source>
</evidence>
<feature type="signal peptide" evidence="8">
    <location>
        <begin position="1"/>
        <end position="19"/>
    </location>
</feature>
<organism evidence="10 11">
    <name type="scientific">Chara braunii</name>
    <name type="common">Braun's stonewort</name>
    <dbReference type="NCBI Taxonomy" id="69332"/>
    <lineage>
        <taxon>Eukaryota</taxon>
        <taxon>Viridiplantae</taxon>
        <taxon>Streptophyta</taxon>
        <taxon>Charophyceae</taxon>
        <taxon>Charales</taxon>
        <taxon>Characeae</taxon>
        <taxon>Chara</taxon>
    </lineage>
</organism>
<dbReference type="GO" id="GO:0000139">
    <property type="term" value="C:Golgi membrane"/>
    <property type="evidence" value="ECO:0007669"/>
    <property type="project" value="UniProtKB-SubCell"/>
</dbReference>
<feature type="region of interest" description="Disordered" evidence="7">
    <location>
        <begin position="106"/>
        <end position="179"/>
    </location>
</feature>
<dbReference type="Proteomes" id="UP000265515">
    <property type="component" value="Unassembled WGS sequence"/>
</dbReference>
<dbReference type="Gene3D" id="3.90.550.20">
    <property type="match status" value="1"/>
</dbReference>
<keyword evidence="3" id="KW-0328">Glycosyltransferase</keyword>
<keyword evidence="11" id="KW-1185">Reference proteome</keyword>
<dbReference type="Pfam" id="PF04488">
    <property type="entry name" value="Gly_transf_sug"/>
    <property type="match status" value="1"/>
</dbReference>
<evidence type="ECO:0000256" key="6">
    <source>
        <dbReference type="ARBA" id="ARBA00023136"/>
    </source>
</evidence>
<evidence type="ECO:0000256" key="4">
    <source>
        <dbReference type="ARBA" id="ARBA00022679"/>
    </source>
</evidence>
<dbReference type="STRING" id="69332.A0A388K419"/>
<dbReference type="SUPFAM" id="SSF53448">
    <property type="entry name" value="Nucleotide-diphospho-sugar transferases"/>
    <property type="match status" value="1"/>
</dbReference>
<dbReference type="InterPro" id="IPR007652">
    <property type="entry name" value="A1-4-GlycosylTfrase_dom"/>
</dbReference>
<proteinExistence type="inferred from homology"/>
<dbReference type="PANTHER" id="PTHR12042">
    <property type="entry name" value="LACTOSYLCERAMIDE 4-ALPHA-GALACTOSYLTRANSFERASE ALPHA- 1,4-GALACTOSYLTRANSFERASE"/>
    <property type="match status" value="1"/>
</dbReference>
<comment type="caution">
    <text evidence="10">The sequence shown here is derived from an EMBL/GenBank/DDBJ whole genome shotgun (WGS) entry which is preliminary data.</text>
</comment>
<name>A0A388K419_CHABU</name>
<evidence type="ECO:0000259" key="9">
    <source>
        <dbReference type="Pfam" id="PF04572"/>
    </source>
</evidence>
<dbReference type="OrthoDB" id="409543at2759"/>
<dbReference type="AlphaFoldDB" id="A0A388K419"/>
<dbReference type="Gramene" id="GBG64785">
    <property type="protein sequence ID" value="GBG64785"/>
    <property type="gene ID" value="CBR_g46741"/>
</dbReference>
<evidence type="ECO:0000256" key="7">
    <source>
        <dbReference type="SAM" id="MobiDB-lite"/>
    </source>
</evidence>
<accession>A0A388K419</accession>
<feature type="domain" description="Alpha 1,4-glycosyltransferase" evidence="9">
    <location>
        <begin position="431"/>
        <end position="467"/>
    </location>
</feature>
<sequence>MSLVLAYLFVAVVMHDVWQYNQRQDPRQSSLPQLIDVIDDESLPGQSSLSSAAKVHPTTRNSRIIRSMRESNDLFSPEQFLFGAKVNVPPLGTVSDVVVRGVERHQQLESHSNSNSSSASSDGGGGGCSSGGNGCPSLNGEQSDEEKKKTKTKHLHLAEVSEVQELPPPSRGPPIISHDGISSCNSVSFSKGRAISPSDYIDLGSVPSFFTRLTRFAQDKTNHSGRTPQNRVGVLSPRHGHEAGQRGRTKSRSWTRLLAEKLASSPDSDGNNSTEGSVNIISGGTPKNVFFFHMYEQVQSHRRLCSIESFLRKNPDYTVYIYAPSLKFFRSTWSERRNPRVRLVKLNYDDIFKGTPFQTWYSSGAYLKSRWVKMNLGNACRLAVLWKKGGTYLDLDVISLSPQPSGLHKAVASEHISSINCAYLRYPARDGFLWESMKDFVKNWNGMKWGIQGPQLTSRVYFRCCQDVLATLSWLNTPEAGGVSKKARKTFMDRMYSLPPHRLSPSYEAPAFCKDFVVLEEVSVYPIHFKRHNALLYNWKDQCDTVTKMANRSFLFHYWDHFFPDTIRFGNESLMAKVMAETCPNTFSRYE</sequence>
<evidence type="ECO:0000256" key="2">
    <source>
        <dbReference type="ARBA" id="ARBA00009003"/>
    </source>
</evidence>
<evidence type="ECO:0000313" key="11">
    <source>
        <dbReference type="Proteomes" id="UP000265515"/>
    </source>
</evidence>
<gene>
    <name evidence="10" type="ORF">CBR_g46741</name>
</gene>
<keyword evidence="4" id="KW-0808">Transferase</keyword>
<feature type="region of interest" description="Disordered" evidence="7">
    <location>
        <begin position="220"/>
        <end position="252"/>
    </location>
</feature>
<protein>
    <recommendedName>
        <fullName evidence="9">Alpha 1,4-glycosyltransferase domain-containing protein</fullName>
    </recommendedName>
</protein>
<dbReference type="InterPro" id="IPR007577">
    <property type="entry name" value="GlycoTrfase_DXD_sugar-bd_CS"/>
</dbReference>
<dbReference type="Pfam" id="PF04572">
    <property type="entry name" value="Gb3_synth"/>
    <property type="match status" value="2"/>
</dbReference>
<comment type="subcellular location">
    <subcellularLocation>
        <location evidence="1">Golgi apparatus membrane</location>
        <topology evidence="1">Single-pass type II membrane protein</topology>
    </subcellularLocation>
</comment>